<evidence type="ECO:0000256" key="1">
    <source>
        <dbReference type="SAM" id="MobiDB-lite"/>
    </source>
</evidence>
<feature type="compositionally biased region" description="Acidic residues" evidence="1">
    <location>
        <begin position="41"/>
        <end position="63"/>
    </location>
</feature>
<proteinExistence type="predicted"/>
<name>A0A7R9F660_9NEOP</name>
<sequence length="92" mass="10454">MKLAHSIQFQNIQVFNMDKLITDEAILESLNEPSENFSDLCDSENEENDVMDDEQNVDSEDDAGFVPRSENEDSERDNNIVLAAKNNQLNTC</sequence>
<evidence type="ECO:0000313" key="2">
    <source>
        <dbReference type="EMBL" id="CAD7446549.1"/>
    </source>
</evidence>
<reference evidence="2" key="1">
    <citation type="submission" date="2020-11" db="EMBL/GenBank/DDBJ databases">
        <authorList>
            <person name="Tran Van P."/>
        </authorList>
    </citation>
    <scope>NUCLEOTIDE SEQUENCE</scope>
</reference>
<feature type="region of interest" description="Disordered" evidence="1">
    <location>
        <begin position="33"/>
        <end position="92"/>
    </location>
</feature>
<dbReference type="EMBL" id="OD568089">
    <property type="protein sequence ID" value="CAD7446549.1"/>
    <property type="molecule type" value="Genomic_DNA"/>
</dbReference>
<dbReference type="AlphaFoldDB" id="A0A7R9F660"/>
<organism evidence="2">
    <name type="scientific">Timema bartmani</name>
    <dbReference type="NCBI Taxonomy" id="61472"/>
    <lineage>
        <taxon>Eukaryota</taxon>
        <taxon>Metazoa</taxon>
        <taxon>Ecdysozoa</taxon>
        <taxon>Arthropoda</taxon>
        <taxon>Hexapoda</taxon>
        <taxon>Insecta</taxon>
        <taxon>Pterygota</taxon>
        <taxon>Neoptera</taxon>
        <taxon>Polyneoptera</taxon>
        <taxon>Phasmatodea</taxon>
        <taxon>Timematodea</taxon>
        <taxon>Timematoidea</taxon>
        <taxon>Timematidae</taxon>
        <taxon>Timema</taxon>
    </lineage>
</organism>
<accession>A0A7R9F660</accession>
<protein>
    <submittedName>
        <fullName evidence="2">Uncharacterized protein</fullName>
    </submittedName>
</protein>
<gene>
    <name evidence="2" type="ORF">TBIB3V08_LOCUS8877</name>
</gene>